<evidence type="ECO:0000313" key="2">
    <source>
        <dbReference type="EMBL" id="GMI06171.1"/>
    </source>
</evidence>
<feature type="region of interest" description="Disordered" evidence="1">
    <location>
        <begin position="1"/>
        <end position="47"/>
    </location>
</feature>
<organism evidence="2 3">
    <name type="scientific">Triparma verrucosa</name>
    <dbReference type="NCBI Taxonomy" id="1606542"/>
    <lineage>
        <taxon>Eukaryota</taxon>
        <taxon>Sar</taxon>
        <taxon>Stramenopiles</taxon>
        <taxon>Ochrophyta</taxon>
        <taxon>Bolidophyceae</taxon>
        <taxon>Parmales</taxon>
        <taxon>Triparmaceae</taxon>
        <taxon>Triparma</taxon>
    </lineage>
</organism>
<keyword evidence="3" id="KW-1185">Reference proteome</keyword>
<evidence type="ECO:0000313" key="3">
    <source>
        <dbReference type="Proteomes" id="UP001165160"/>
    </source>
</evidence>
<feature type="compositionally biased region" description="Acidic residues" evidence="1">
    <location>
        <begin position="23"/>
        <end position="42"/>
    </location>
</feature>
<dbReference type="EMBL" id="BRXX01000343">
    <property type="protein sequence ID" value="GMI06171.1"/>
    <property type="molecule type" value="Genomic_DNA"/>
</dbReference>
<evidence type="ECO:0000256" key="1">
    <source>
        <dbReference type="SAM" id="MobiDB-lite"/>
    </source>
</evidence>
<reference evidence="3" key="1">
    <citation type="journal article" date="2023" name="Commun. Biol.">
        <title>Genome analysis of Parmales, the sister group of diatoms, reveals the evolutionary specialization of diatoms from phago-mixotrophs to photoautotrophs.</title>
        <authorList>
            <person name="Ban H."/>
            <person name="Sato S."/>
            <person name="Yoshikawa S."/>
            <person name="Yamada K."/>
            <person name="Nakamura Y."/>
            <person name="Ichinomiya M."/>
            <person name="Sato N."/>
            <person name="Blanc-Mathieu R."/>
            <person name="Endo H."/>
            <person name="Kuwata A."/>
            <person name="Ogata H."/>
        </authorList>
    </citation>
    <scope>NUCLEOTIDE SEQUENCE [LARGE SCALE GENOMIC DNA]</scope>
    <source>
        <strain evidence="3">NIES 3699</strain>
    </source>
</reference>
<sequence length="79" mass="8581">MSKRTSEDLSNTIEVADPNNLEGGDDDTEVFEGSELDSDADEAPVTGVPWLGDINLIDFDDGTPSEVTYEVVAYLRSIQ</sequence>
<accession>A0A9W7CHH0</accession>
<protein>
    <submittedName>
        <fullName evidence="2">Uncharacterized protein</fullName>
    </submittedName>
</protein>
<name>A0A9W7CHH0_9STRA</name>
<dbReference type="Proteomes" id="UP001165160">
    <property type="component" value="Unassembled WGS sequence"/>
</dbReference>
<dbReference type="AlphaFoldDB" id="A0A9W7CHH0"/>
<comment type="caution">
    <text evidence="2">The sequence shown here is derived from an EMBL/GenBank/DDBJ whole genome shotgun (WGS) entry which is preliminary data.</text>
</comment>
<proteinExistence type="predicted"/>
<gene>
    <name evidence="2" type="ORF">TrVE_jg10081</name>
</gene>